<reference evidence="3" key="1">
    <citation type="journal article" date="2019" name="Int. J. Syst. Evol. Microbiol.">
        <title>The Global Catalogue of Microorganisms (GCM) 10K type strain sequencing project: providing services to taxonomists for standard genome sequencing and annotation.</title>
        <authorList>
            <consortium name="The Broad Institute Genomics Platform"/>
            <consortium name="The Broad Institute Genome Sequencing Center for Infectious Disease"/>
            <person name="Wu L."/>
            <person name="Ma J."/>
        </authorList>
    </citation>
    <scope>NUCLEOTIDE SEQUENCE [LARGE SCALE GENOMIC DNA]</scope>
    <source>
        <strain evidence="3">JCM 17728</strain>
    </source>
</reference>
<sequence>MADYRRIYVPNGTYFFTVNLQDRSSNLLISEIAKLRAAFAKVKLKHDFHIDAVTILPDHLHCVVTFGQATNYSDVIRLIKSYFSKSLPKGEHRTASRVSKSERGIWQRRYWTHLITSEDDYNRHIEYCYINPVKHGYVERVRDWPYSSFHRDVKRGLFTSDWGGTKGGFEKMLEFGER</sequence>
<dbReference type="InterPro" id="IPR052715">
    <property type="entry name" value="RAYT_transposase"/>
</dbReference>
<dbReference type="SUPFAM" id="SSF143422">
    <property type="entry name" value="Transposase IS200-like"/>
    <property type="match status" value="1"/>
</dbReference>
<dbReference type="PANTHER" id="PTHR36966:SF1">
    <property type="entry name" value="REP-ASSOCIATED TYROSINE TRANSPOSASE"/>
    <property type="match status" value="1"/>
</dbReference>
<comment type="caution">
    <text evidence="2">The sequence shown here is derived from an EMBL/GenBank/DDBJ whole genome shotgun (WGS) entry which is preliminary data.</text>
</comment>
<dbReference type="InterPro" id="IPR036515">
    <property type="entry name" value="Transposase_17_sf"/>
</dbReference>
<keyword evidence="3" id="KW-1185">Reference proteome</keyword>
<organism evidence="2 3">
    <name type="scientific">Kangiella marina</name>
    <dbReference type="NCBI Taxonomy" id="1079178"/>
    <lineage>
        <taxon>Bacteria</taxon>
        <taxon>Pseudomonadati</taxon>
        <taxon>Pseudomonadota</taxon>
        <taxon>Gammaproteobacteria</taxon>
        <taxon>Kangiellales</taxon>
        <taxon>Kangiellaceae</taxon>
        <taxon>Kangiella</taxon>
    </lineage>
</organism>
<dbReference type="InterPro" id="IPR002686">
    <property type="entry name" value="Transposase_17"/>
</dbReference>
<feature type="domain" description="Transposase IS200-like" evidence="1">
    <location>
        <begin position="9"/>
        <end position="131"/>
    </location>
</feature>
<dbReference type="EMBL" id="BAABFV010000001">
    <property type="protein sequence ID" value="GAA4356656.1"/>
    <property type="molecule type" value="Genomic_DNA"/>
</dbReference>
<dbReference type="Gene3D" id="3.30.70.1290">
    <property type="entry name" value="Transposase IS200-like"/>
    <property type="match status" value="1"/>
</dbReference>
<dbReference type="NCBIfam" id="NF047646">
    <property type="entry name" value="REP_Tyr_transpos"/>
    <property type="match status" value="1"/>
</dbReference>
<accession>A0ABP8IDM8</accession>
<evidence type="ECO:0000313" key="2">
    <source>
        <dbReference type="EMBL" id="GAA4356656.1"/>
    </source>
</evidence>
<name>A0ABP8IDM8_9GAMM</name>
<evidence type="ECO:0000259" key="1">
    <source>
        <dbReference type="SMART" id="SM01321"/>
    </source>
</evidence>
<proteinExistence type="predicted"/>
<dbReference type="RefSeq" id="WP_345291603.1">
    <property type="nucleotide sequence ID" value="NZ_BAABFV010000001.1"/>
</dbReference>
<dbReference type="PANTHER" id="PTHR36966">
    <property type="entry name" value="REP-ASSOCIATED TYROSINE TRANSPOSASE"/>
    <property type="match status" value="1"/>
</dbReference>
<evidence type="ECO:0000313" key="3">
    <source>
        <dbReference type="Proteomes" id="UP001501011"/>
    </source>
</evidence>
<dbReference type="Proteomes" id="UP001501011">
    <property type="component" value="Unassembled WGS sequence"/>
</dbReference>
<gene>
    <name evidence="2" type="ORF">GCM10023151_04790</name>
</gene>
<dbReference type="SMART" id="SM01321">
    <property type="entry name" value="Y1_Tnp"/>
    <property type="match status" value="1"/>
</dbReference>
<dbReference type="Pfam" id="PF01797">
    <property type="entry name" value="Y1_Tnp"/>
    <property type="match status" value="1"/>
</dbReference>
<protein>
    <submittedName>
        <fullName evidence="2">Transposase</fullName>
    </submittedName>
</protein>